<dbReference type="Pfam" id="PF22003">
    <property type="entry name" value="MrkDrd"/>
    <property type="match status" value="1"/>
</dbReference>
<comment type="similarity">
    <text evidence="2">Belongs to the fimbrial protein family.</text>
</comment>
<protein>
    <submittedName>
        <fullName evidence="7">Uncharacterized protein</fullName>
    </submittedName>
</protein>
<dbReference type="AlphaFoldDB" id="A0A1S1HNB4"/>
<feature type="domain" description="Fimbrial-type adhesion" evidence="5">
    <location>
        <begin position="185"/>
        <end position="321"/>
    </location>
</feature>
<dbReference type="PANTHER" id="PTHR33420">
    <property type="entry name" value="FIMBRIAL SUBUNIT ELFA-RELATED"/>
    <property type="match status" value="1"/>
</dbReference>
<evidence type="ECO:0000256" key="3">
    <source>
        <dbReference type="ARBA" id="ARBA00022729"/>
    </source>
</evidence>
<dbReference type="SUPFAM" id="SSF49401">
    <property type="entry name" value="Bacterial adhesins"/>
    <property type="match status" value="1"/>
</dbReference>
<dbReference type="RefSeq" id="WP_081335958.1">
    <property type="nucleotide sequence ID" value="NZ_CANMXG010000004.1"/>
</dbReference>
<organism evidence="7 8">
    <name type="scientific">Providencia stuartii</name>
    <dbReference type="NCBI Taxonomy" id="588"/>
    <lineage>
        <taxon>Bacteria</taxon>
        <taxon>Pseudomonadati</taxon>
        <taxon>Pseudomonadota</taxon>
        <taxon>Gammaproteobacteria</taxon>
        <taxon>Enterobacterales</taxon>
        <taxon>Morganellaceae</taxon>
        <taxon>Providencia</taxon>
    </lineage>
</organism>
<dbReference type="InterPro" id="IPR050263">
    <property type="entry name" value="Bact_Fimbrial_Adh_Pro"/>
</dbReference>
<proteinExistence type="inferred from homology"/>
<sequence>MTILNSRLWIGCILVSKSVYASQCQYEPNFTPHHNSLSLGDVIIPHRLPAGSVIKEITLNEIDQYPPMVSCPTPTSAQWDNSLFPLLSEQHHATHQTNIDGIGIRFIPQEHTFSHAKLPFINHSPYFCDNTSYRYRYCGNAFRGIRVQLIKTKSSTGSGELDSHQLIAASIGNLIVQSYRFLNTRIITPSCELQEKHKRVKMNKVKQSQFRGVGSHSSPIPFYLTLNCNGATAVGAIFSGRSAGYFDDSVIALDNRSDSAEGIGLQILFEGQAIPLNKPFHLGTSFDKSPYAVYFSAQYTQTQPHIRAGKANATATLQIIYP</sequence>
<dbReference type="Gene3D" id="2.60.40.3310">
    <property type="match status" value="1"/>
</dbReference>
<evidence type="ECO:0000259" key="6">
    <source>
        <dbReference type="Pfam" id="PF22003"/>
    </source>
</evidence>
<reference evidence="7 8" key="1">
    <citation type="submission" date="2016-03" db="EMBL/GenBank/DDBJ databases">
        <title>Genome sequence of Providencia stuartii strain, isolated from the salivary glands of larval Lucilia sericata.</title>
        <authorList>
            <person name="Yuan Y."/>
            <person name="Zhang Y."/>
            <person name="Fu S."/>
            <person name="Crippen T.L."/>
            <person name="Visi D."/>
            <person name="Benbow M.E."/>
            <person name="Allen M."/>
            <person name="Tomberlin J.K."/>
            <person name="Sze S.-H."/>
            <person name="Tarone A.M."/>
        </authorList>
    </citation>
    <scope>NUCLEOTIDE SEQUENCE [LARGE SCALE GENOMIC DNA]</scope>
    <source>
        <strain evidence="7 8">Crippen</strain>
    </source>
</reference>
<evidence type="ECO:0000256" key="1">
    <source>
        <dbReference type="ARBA" id="ARBA00004561"/>
    </source>
</evidence>
<dbReference type="InterPro" id="IPR000259">
    <property type="entry name" value="Adhesion_dom_fimbrial"/>
</dbReference>
<dbReference type="GeneID" id="92279191"/>
<dbReference type="Proteomes" id="UP000179588">
    <property type="component" value="Unassembled WGS sequence"/>
</dbReference>
<dbReference type="GO" id="GO:0009289">
    <property type="term" value="C:pilus"/>
    <property type="evidence" value="ECO:0007669"/>
    <property type="project" value="UniProtKB-SubCell"/>
</dbReference>
<comment type="subcellular location">
    <subcellularLocation>
        <location evidence="1">Fimbrium</location>
    </subcellularLocation>
</comment>
<evidence type="ECO:0000313" key="7">
    <source>
        <dbReference type="EMBL" id="OHT23784.1"/>
    </source>
</evidence>
<dbReference type="PANTHER" id="PTHR33420:SF3">
    <property type="entry name" value="FIMBRIAL SUBUNIT ELFA"/>
    <property type="match status" value="1"/>
</dbReference>
<dbReference type="EMBL" id="LVIE01000171">
    <property type="protein sequence ID" value="OHT23784.1"/>
    <property type="molecule type" value="Genomic_DNA"/>
</dbReference>
<dbReference type="OrthoDB" id="8970968at2"/>
<keyword evidence="4" id="KW-0281">Fimbrium</keyword>
<dbReference type="Gene3D" id="2.60.40.1090">
    <property type="entry name" value="Fimbrial-type adhesion domain"/>
    <property type="match status" value="1"/>
</dbReference>
<dbReference type="InterPro" id="IPR054160">
    <property type="entry name" value="MrkD_recept-bd"/>
</dbReference>
<keyword evidence="8" id="KW-1185">Reference proteome</keyword>
<gene>
    <name evidence="7" type="ORF">A3Q29_19855</name>
</gene>
<name>A0A1S1HNB4_PROST</name>
<dbReference type="GO" id="GO:0043709">
    <property type="term" value="P:cell adhesion involved in single-species biofilm formation"/>
    <property type="evidence" value="ECO:0007669"/>
    <property type="project" value="TreeGrafter"/>
</dbReference>
<evidence type="ECO:0000256" key="4">
    <source>
        <dbReference type="ARBA" id="ARBA00023263"/>
    </source>
</evidence>
<keyword evidence="3" id="KW-0732">Signal</keyword>
<evidence type="ECO:0000256" key="2">
    <source>
        <dbReference type="ARBA" id="ARBA00006671"/>
    </source>
</evidence>
<evidence type="ECO:0000313" key="8">
    <source>
        <dbReference type="Proteomes" id="UP000179588"/>
    </source>
</evidence>
<evidence type="ECO:0000259" key="5">
    <source>
        <dbReference type="Pfam" id="PF00419"/>
    </source>
</evidence>
<accession>A0A1S1HNB4</accession>
<dbReference type="InterPro" id="IPR008966">
    <property type="entry name" value="Adhesion_dom_sf"/>
</dbReference>
<feature type="domain" description="MrkD-like receptor binding" evidence="6">
    <location>
        <begin position="37"/>
        <end position="163"/>
    </location>
</feature>
<dbReference type="Pfam" id="PF00419">
    <property type="entry name" value="Fimbrial"/>
    <property type="match status" value="1"/>
</dbReference>
<dbReference type="InterPro" id="IPR036937">
    <property type="entry name" value="Adhesion_dom_fimbrial_sf"/>
</dbReference>
<comment type="caution">
    <text evidence="7">The sequence shown here is derived from an EMBL/GenBank/DDBJ whole genome shotgun (WGS) entry which is preliminary data.</text>
</comment>